<dbReference type="GO" id="GO:0030288">
    <property type="term" value="C:outer membrane-bounded periplasmic space"/>
    <property type="evidence" value="ECO:0007669"/>
    <property type="project" value="InterPro"/>
</dbReference>
<evidence type="ECO:0000256" key="3">
    <source>
        <dbReference type="ARBA" id="ARBA00022729"/>
    </source>
</evidence>
<evidence type="ECO:0000256" key="10">
    <source>
        <dbReference type="SAM" id="SignalP"/>
    </source>
</evidence>
<keyword evidence="2" id="KW-0479">Metal-binding</keyword>
<evidence type="ECO:0000256" key="1">
    <source>
        <dbReference type="ARBA" id="ARBA00022670"/>
    </source>
</evidence>
<dbReference type="RefSeq" id="WP_091680967.1">
    <property type="nucleotide sequence ID" value="NZ_FOSN01000006.1"/>
</dbReference>
<dbReference type="STRING" id="1612308.SAMN05444581_10633"/>
<keyword evidence="8" id="KW-1015">Disulfide bond</keyword>
<feature type="chain" id="PRO_5011739223" evidence="10">
    <location>
        <begin position="25"/>
        <end position="310"/>
    </location>
</feature>
<feature type="disulfide bond" evidence="8">
    <location>
        <begin position="247"/>
        <end position="254"/>
    </location>
</feature>
<evidence type="ECO:0000256" key="8">
    <source>
        <dbReference type="PIRSR" id="PIRSR018455-2"/>
    </source>
</evidence>
<sequence>MRSRAAVPIAAAVGLLAFASGAIGQDKGTLAPAPLPPLAHPDDPSTPAKELFGRQSGPAPLAARTIGFYSRGCLAGGRALPVNGPAWEVMRLSRNRNWGHPALIAFLERFARKVPAVSHWPGILVGDLSQPRGGPMLTGHASHQIGLDADIWLTPMPARELTLAEREDMSAVNVVRADRLDVDPARWTPDHLAVIKAAAQDPGVQRIFVNAAIKKAICRDAAGDRSWLTKVRPYYGHDYHFHIRMACPAGEEACRDQDPAPPGEGCDASLAHWFSDAVLHPKPPKTPVIPKPPITMAQMPTECKNILTAR</sequence>
<keyword evidence="7" id="KW-0482">Metalloprotease</keyword>
<feature type="disulfide bond" evidence="8">
    <location>
        <begin position="73"/>
        <end position="303"/>
    </location>
</feature>
<dbReference type="Proteomes" id="UP000198755">
    <property type="component" value="Unassembled WGS sequence"/>
</dbReference>
<dbReference type="PIRSF" id="PIRSF018455">
    <property type="entry name" value="MepA"/>
    <property type="match status" value="1"/>
</dbReference>
<evidence type="ECO:0000256" key="9">
    <source>
        <dbReference type="SAM" id="MobiDB-lite"/>
    </source>
</evidence>
<feature type="signal peptide" evidence="10">
    <location>
        <begin position="1"/>
        <end position="24"/>
    </location>
</feature>
<evidence type="ECO:0000256" key="6">
    <source>
        <dbReference type="ARBA" id="ARBA00022833"/>
    </source>
</evidence>
<evidence type="ECO:0000313" key="12">
    <source>
        <dbReference type="Proteomes" id="UP000198755"/>
    </source>
</evidence>
<feature type="region of interest" description="Disordered" evidence="9">
    <location>
        <begin position="32"/>
        <end position="56"/>
    </location>
</feature>
<organism evidence="11 12">
    <name type="scientific">Methylocapsa palsarum</name>
    <dbReference type="NCBI Taxonomy" id="1612308"/>
    <lineage>
        <taxon>Bacteria</taxon>
        <taxon>Pseudomonadati</taxon>
        <taxon>Pseudomonadota</taxon>
        <taxon>Alphaproteobacteria</taxon>
        <taxon>Hyphomicrobiales</taxon>
        <taxon>Beijerinckiaceae</taxon>
        <taxon>Methylocapsa</taxon>
    </lineage>
</organism>
<keyword evidence="6" id="KW-0862">Zinc</keyword>
<evidence type="ECO:0000256" key="7">
    <source>
        <dbReference type="ARBA" id="ARBA00023049"/>
    </source>
</evidence>
<dbReference type="OrthoDB" id="1467367at2"/>
<dbReference type="GO" id="GO:0006508">
    <property type="term" value="P:proteolysis"/>
    <property type="evidence" value="ECO:0007669"/>
    <property type="project" value="UniProtKB-KW"/>
</dbReference>
<dbReference type="AlphaFoldDB" id="A0A1I3YNC4"/>
<dbReference type="GO" id="GO:0008237">
    <property type="term" value="F:metallopeptidase activity"/>
    <property type="evidence" value="ECO:0007669"/>
    <property type="project" value="UniProtKB-KW"/>
</dbReference>
<gene>
    <name evidence="11" type="ORF">SAMN05444581_10633</name>
</gene>
<name>A0A1I3YNC4_9HYPH</name>
<dbReference type="GO" id="GO:0004252">
    <property type="term" value="F:serine-type endopeptidase activity"/>
    <property type="evidence" value="ECO:0007669"/>
    <property type="project" value="InterPro"/>
</dbReference>
<dbReference type="Gene3D" id="3.30.1380.10">
    <property type="match status" value="1"/>
</dbReference>
<keyword evidence="12" id="KW-1185">Reference proteome</keyword>
<evidence type="ECO:0000256" key="4">
    <source>
        <dbReference type="ARBA" id="ARBA00022764"/>
    </source>
</evidence>
<keyword evidence="5" id="KW-0378">Hydrolase</keyword>
<evidence type="ECO:0000256" key="5">
    <source>
        <dbReference type="ARBA" id="ARBA00022801"/>
    </source>
</evidence>
<evidence type="ECO:0000256" key="2">
    <source>
        <dbReference type="ARBA" id="ARBA00022723"/>
    </source>
</evidence>
<dbReference type="EMBL" id="FOSN01000006">
    <property type="protein sequence ID" value="SFK32726.1"/>
    <property type="molecule type" value="Genomic_DNA"/>
</dbReference>
<evidence type="ECO:0000313" key="11">
    <source>
        <dbReference type="EMBL" id="SFK32726.1"/>
    </source>
</evidence>
<keyword evidence="1" id="KW-0645">Protease</keyword>
<dbReference type="Pfam" id="PF03411">
    <property type="entry name" value="Peptidase_M74"/>
    <property type="match status" value="1"/>
</dbReference>
<protein>
    <submittedName>
        <fullName evidence="11">Penicillin-insensitive murein endopeptidase</fullName>
    </submittedName>
</protein>
<accession>A0A1I3YNC4</accession>
<keyword evidence="3 10" id="KW-0732">Signal</keyword>
<dbReference type="NCBIfam" id="NF006947">
    <property type="entry name" value="PRK09429.1"/>
    <property type="match status" value="1"/>
</dbReference>
<dbReference type="InterPro" id="IPR005073">
    <property type="entry name" value="Peptidase_M74"/>
</dbReference>
<dbReference type="InterPro" id="IPR009045">
    <property type="entry name" value="Zn_M74/Hedgehog-like"/>
</dbReference>
<dbReference type="SUPFAM" id="SSF55166">
    <property type="entry name" value="Hedgehog/DD-peptidase"/>
    <property type="match status" value="1"/>
</dbReference>
<dbReference type="GO" id="GO:0046872">
    <property type="term" value="F:metal ion binding"/>
    <property type="evidence" value="ECO:0007669"/>
    <property type="project" value="UniProtKB-KW"/>
</dbReference>
<proteinExistence type="predicted"/>
<reference evidence="11 12" key="1">
    <citation type="submission" date="2016-10" db="EMBL/GenBank/DDBJ databases">
        <authorList>
            <person name="de Groot N.N."/>
        </authorList>
    </citation>
    <scope>NUCLEOTIDE SEQUENCE [LARGE SCALE GENOMIC DNA]</scope>
    <source>
        <strain evidence="11 12">NE2</strain>
    </source>
</reference>
<feature type="disulfide bond" evidence="8">
    <location>
        <begin position="218"/>
        <end position="266"/>
    </location>
</feature>
<keyword evidence="4" id="KW-0574">Periplasm</keyword>